<dbReference type="STRING" id="441959.B8M3J2"/>
<reference evidence="2" key="1">
    <citation type="journal article" date="2015" name="Genome Announc.">
        <title>Genome sequence of the AIDS-associated pathogen Penicillium marneffei (ATCC18224) and its near taxonomic relative Talaromyces stipitatus (ATCC10500).</title>
        <authorList>
            <person name="Nierman W.C."/>
            <person name="Fedorova-Abrams N.D."/>
            <person name="Andrianopoulos A."/>
        </authorList>
    </citation>
    <scope>NUCLEOTIDE SEQUENCE [LARGE SCALE GENOMIC DNA]</scope>
    <source>
        <strain evidence="2">ATCC 10500 / CBS 375.48 / QM 6759 / NRRL 1006</strain>
    </source>
</reference>
<dbReference type="PANTHER" id="PTHR46082:SF11">
    <property type="entry name" value="AAA+ ATPASE DOMAIN-CONTAINING PROTEIN-RELATED"/>
    <property type="match status" value="1"/>
</dbReference>
<evidence type="ECO:0000313" key="1">
    <source>
        <dbReference type="EMBL" id="EED22364.1"/>
    </source>
</evidence>
<dbReference type="InParanoid" id="B8M3J2"/>
<dbReference type="PANTHER" id="PTHR46082">
    <property type="entry name" value="ATP/GTP-BINDING PROTEIN-RELATED"/>
    <property type="match status" value="1"/>
</dbReference>
<evidence type="ECO:0008006" key="3">
    <source>
        <dbReference type="Google" id="ProtNLM"/>
    </source>
</evidence>
<dbReference type="PhylomeDB" id="B8M3J2"/>
<dbReference type="SUPFAM" id="SSF53167">
    <property type="entry name" value="Purine and uridine phosphorylases"/>
    <property type="match status" value="1"/>
</dbReference>
<dbReference type="VEuPathDB" id="FungiDB:TSTA_096130"/>
<dbReference type="EMBL" id="EQ962653">
    <property type="protein sequence ID" value="EED22364.1"/>
    <property type="molecule type" value="Genomic_DNA"/>
</dbReference>
<sequence length="216" mass="23097">MDQVVPSLQQTAVPLLEQARPLTAVPGAIALAADGRSSSFRWPKYQLLLAGSRIPSLGFLMSFVSRLGREIRYPWGKCKAALMGLGTVSHVINDTQNNFTHDDYTIAWICALPLEMAAATTMLDEIHRPLPQHPTDPNAYTVGRLRSHNIVIACLPSGMYGTTSAATVLSHMLPTFPSLQFGLMVDIGGGVPSKKVDIRLGDVVVSMPTASSGGVG</sequence>
<dbReference type="Gene3D" id="3.40.50.1580">
    <property type="entry name" value="Nucleoside phosphorylase domain"/>
    <property type="match status" value="1"/>
</dbReference>
<evidence type="ECO:0000313" key="2">
    <source>
        <dbReference type="Proteomes" id="UP000001745"/>
    </source>
</evidence>
<dbReference type="GeneID" id="8105924"/>
<dbReference type="RefSeq" id="XP_002479327.1">
    <property type="nucleotide sequence ID" value="XM_002479282.1"/>
</dbReference>
<dbReference type="GO" id="GO:0009116">
    <property type="term" value="P:nucleoside metabolic process"/>
    <property type="evidence" value="ECO:0007669"/>
    <property type="project" value="InterPro"/>
</dbReference>
<name>B8M3J2_TALSN</name>
<dbReference type="HOGENOM" id="CLU_1278384_0_0_1"/>
<protein>
    <recommendedName>
        <fullName evidence="3">Nucleoside phosphorylase domain-containing protein</fullName>
    </recommendedName>
</protein>
<dbReference type="OrthoDB" id="1577640at2759"/>
<dbReference type="GO" id="GO:0003824">
    <property type="term" value="F:catalytic activity"/>
    <property type="evidence" value="ECO:0007669"/>
    <property type="project" value="InterPro"/>
</dbReference>
<dbReference type="InterPro" id="IPR035994">
    <property type="entry name" value="Nucleoside_phosphorylase_sf"/>
</dbReference>
<keyword evidence="2" id="KW-1185">Reference proteome</keyword>
<gene>
    <name evidence="1" type="ORF">TSTA_096130</name>
</gene>
<proteinExistence type="predicted"/>
<dbReference type="AlphaFoldDB" id="B8M3J2"/>
<dbReference type="InterPro" id="IPR053137">
    <property type="entry name" value="NLR-like"/>
</dbReference>
<dbReference type="Proteomes" id="UP000001745">
    <property type="component" value="Unassembled WGS sequence"/>
</dbReference>
<accession>B8M3J2</accession>
<organism evidence="1 2">
    <name type="scientific">Talaromyces stipitatus (strain ATCC 10500 / CBS 375.48 / QM 6759 / NRRL 1006)</name>
    <name type="common">Penicillium stipitatum</name>
    <dbReference type="NCBI Taxonomy" id="441959"/>
    <lineage>
        <taxon>Eukaryota</taxon>
        <taxon>Fungi</taxon>
        <taxon>Dikarya</taxon>
        <taxon>Ascomycota</taxon>
        <taxon>Pezizomycotina</taxon>
        <taxon>Eurotiomycetes</taxon>
        <taxon>Eurotiomycetidae</taxon>
        <taxon>Eurotiales</taxon>
        <taxon>Trichocomaceae</taxon>
        <taxon>Talaromyces</taxon>
        <taxon>Talaromyces sect. Talaromyces</taxon>
    </lineage>
</organism>